<dbReference type="EMBL" id="PNQX01000002">
    <property type="protein sequence ID" value="PMQ19715.1"/>
    <property type="molecule type" value="Genomic_DNA"/>
</dbReference>
<dbReference type="InterPro" id="IPR036440">
    <property type="entry name" value="Peptidase_C15-like_sf"/>
</dbReference>
<dbReference type="RefSeq" id="WP_102598786.1">
    <property type="nucleotide sequence ID" value="NZ_JBQDIL010000024.1"/>
</dbReference>
<dbReference type="Pfam" id="PF01470">
    <property type="entry name" value="Peptidase_C15"/>
    <property type="match status" value="1"/>
</dbReference>
<keyword evidence="2" id="KW-0963">Cytoplasm</keyword>
<dbReference type="Proteomes" id="UP000235739">
    <property type="component" value="Unassembled WGS sequence"/>
</dbReference>
<organism evidence="7 8">
    <name type="scientific">Glutamicibacter arilaitensis</name>
    <dbReference type="NCBI Taxonomy" id="256701"/>
    <lineage>
        <taxon>Bacteria</taxon>
        <taxon>Bacillati</taxon>
        <taxon>Actinomycetota</taxon>
        <taxon>Actinomycetes</taxon>
        <taxon>Micrococcales</taxon>
        <taxon>Micrococcaceae</taxon>
        <taxon>Glutamicibacter</taxon>
    </lineage>
</organism>
<dbReference type="SUPFAM" id="SSF53182">
    <property type="entry name" value="Pyrrolidone carboxyl peptidase (pyroglutamate aminopeptidase)"/>
    <property type="match status" value="1"/>
</dbReference>
<dbReference type="EC" id="3.4.19.3" evidence="6"/>
<proteinExistence type="inferred from homology"/>
<dbReference type="GO" id="GO:0005829">
    <property type="term" value="C:cytosol"/>
    <property type="evidence" value="ECO:0007669"/>
    <property type="project" value="InterPro"/>
</dbReference>
<evidence type="ECO:0000313" key="7">
    <source>
        <dbReference type="EMBL" id="PMQ19715.1"/>
    </source>
</evidence>
<keyword evidence="3" id="KW-0645">Protease</keyword>
<dbReference type="PIRSF" id="PIRSF015592">
    <property type="entry name" value="Prld-crbxl_pptds"/>
    <property type="match status" value="1"/>
</dbReference>
<dbReference type="PANTHER" id="PTHR23402">
    <property type="entry name" value="PROTEASE FAMILY C15 PYROGLUTAMYL-PEPTIDASE I-RELATED"/>
    <property type="match status" value="1"/>
</dbReference>
<evidence type="ECO:0000256" key="6">
    <source>
        <dbReference type="PROSITE-ProRule" id="PRU10077"/>
    </source>
</evidence>
<dbReference type="PANTHER" id="PTHR23402:SF1">
    <property type="entry name" value="PYROGLUTAMYL-PEPTIDASE I"/>
    <property type="match status" value="1"/>
</dbReference>
<dbReference type="InterPro" id="IPR000816">
    <property type="entry name" value="Peptidase_C15"/>
</dbReference>
<feature type="active site" evidence="6">
    <location>
        <position position="141"/>
    </location>
</feature>
<evidence type="ECO:0000256" key="1">
    <source>
        <dbReference type="ARBA" id="ARBA00006641"/>
    </source>
</evidence>
<evidence type="ECO:0000256" key="2">
    <source>
        <dbReference type="ARBA" id="ARBA00022490"/>
    </source>
</evidence>
<accession>A0A2N7S0P9</accession>
<dbReference type="Gene3D" id="3.40.630.20">
    <property type="entry name" value="Peptidase C15, pyroglutamyl peptidase I-like"/>
    <property type="match status" value="1"/>
</dbReference>
<keyword evidence="5" id="KW-0788">Thiol protease</keyword>
<keyword evidence="4" id="KW-0378">Hydrolase</keyword>
<dbReference type="InterPro" id="IPR016125">
    <property type="entry name" value="Peptidase_C15-like"/>
</dbReference>
<dbReference type="CDD" id="cd00501">
    <property type="entry name" value="Peptidase_C15"/>
    <property type="match status" value="1"/>
</dbReference>
<dbReference type="PROSITE" id="PS01334">
    <property type="entry name" value="PYRASE_CYS"/>
    <property type="match status" value="1"/>
</dbReference>
<protein>
    <recommendedName>
        <fullName evidence="6">Pyroglutamyl-peptidase I</fullName>
        <ecNumber evidence="6">3.4.19.3</ecNumber>
    </recommendedName>
</protein>
<comment type="catalytic activity">
    <reaction evidence="6">
        <text>Release of an N-terminal pyroglutamyl group from a polypeptide, the second amino acid generally not being Pro.</text>
        <dbReference type="EC" id="3.4.19.3"/>
    </reaction>
</comment>
<evidence type="ECO:0000256" key="5">
    <source>
        <dbReference type="ARBA" id="ARBA00022807"/>
    </source>
</evidence>
<comment type="caution">
    <text evidence="7">The sequence shown here is derived from an EMBL/GenBank/DDBJ whole genome shotgun (WGS) entry which is preliminary data.</text>
</comment>
<dbReference type="GO" id="GO:0016920">
    <property type="term" value="F:pyroglutamyl-peptidase activity"/>
    <property type="evidence" value="ECO:0007669"/>
    <property type="project" value="UniProtKB-EC"/>
</dbReference>
<dbReference type="InterPro" id="IPR033694">
    <property type="entry name" value="PGPEP1_Cys_AS"/>
</dbReference>
<gene>
    <name evidence="7" type="ORF">CIK84_13820</name>
</gene>
<name>A0A2N7S0P9_9MICC</name>
<comment type="similarity">
    <text evidence="1">Belongs to the peptidase C15 family.</text>
</comment>
<sequence>MHILVTGFEPFGKDSFNASQEAVSQLPGQISNHRITTAILPVSFKRSAQELDHLLAEHRPDALICVGEAGGRDAITPEARGANLDDARIQDNDGDQPRAAAIDPRGPDFLEASLNPVAAVKMMLNEGFKAELSTDAGRFVCNHVAYLAYRQPVPSLFIHVPALRPHGVEATVGAETDPGARKRSKLEVGQLPRALEAAIRGACSIQEETSAENTGDVHQ</sequence>
<dbReference type="AlphaFoldDB" id="A0A2N7S0P9"/>
<evidence type="ECO:0000256" key="3">
    <source>
        <dbReference type="ARBA" id="ARBA00022670"/>
    </source>
</evidence>
<reference evidence="7 8" key="1">
    <citation type="journal article" date="2017" name="Elife">
        <title>Extensive horizontal gene transfer in cheese-associated bacteria.</title>
        <authorList>
            <person name="Bonham K.S."/>
            <person name="Wolfe B.E."/>
            <person name="Dutton R.J."/>
        </authorList>
    </citation>
    <scope>NUCLEOTIDE SEQUENCE [LARGE SCALE GENOMIC DNA]</scope>
    <source>
        <strain evidence="7 8">JB182</strain>
    </source>
</reference>
<dbReference type="GO" id="GO:0006508">
    <property type="term" value="P:proteolysis"/>
    <property type="evidence" value="ECO:0007669"/>
    <property type="project" value="UniProtKB-KW"/>
</dbReference>
<evidence type="ECO:0000256" key="4">
    <source>
        <dbReference type="ARBA" id="ARBA00022801"/>
    </source>
</evidence>
<evidence type="ECO:0000313" key="8">
    <source>
        <dbReference type="Proteomes" id="UP000235739"/>
    </source>
</evidence>
<dbReference type="PRINTS" id="PR00706">
    <property type="entry name" value="PYROGLUPTASE"/>
</dbReference>